<evidence type="ECO:0000259" key="1">
    <source>
        <dbReference type="Pfam" id="PF13456"/>
    </source>
</evidence>
<dbReference type="GO" id="GO:0004523">
    <property type="term" value="F:RNA-DNA hybrid ribonuclease activity"/>
    <property type="evidence" value="ECO:0007669"/>
    <property type="project" value="InterPro"/>
</dbReference>
<dbReference type="GO" id="GO:0003676">
    <property type="term" value="F:nucleic acid binding"/>
    <property type="evidence" value="ECO:0007669"/>
    <property type="project" value="InterPro"/>
</dbReference>
<dbReference type="InterPro" id="IPR044730">
    <property type="entry name" value="RNase_H-like_dom_plant"/>
</dbReference>
<accession>A0AAE0AHQ8</accession>
<gene>
    <name evidence="2" type="ORF">Dsin_011604</name>
</gene>
<evidence type="ECO:0000313" key="2">
    <source>
        <dbReference type="EMBL" id="KAK3217634.1"/>
    </source>
</evidence>
<protein>
    <recommendedName>
        <fullName evidence="1">RNase H type-1 domain-containing protein</fullName>
    </recommendedName>
</protein>
<dbReference type="InterPro" id="IPR052929">
    <property type="entry name" value="RNase_H-like_EbsB-rel"/>
</dbReference>
<dbReference type="PANTHER" id="PTHR47074">
    <property type="entry name" value="BNAC02G40300D PROTEIN"/>
    <property type="match status" value="1"/>
</dbReference>
<name>A0AAE0AHQ8_9ROSI</name>
<evidence type="ECO:0000313" key="3">
    <source>
        <dbReference type="Proteomes" id="UP001281410"/>
    </source>
</evidence>
<dbReference type="CDD" id="cd06222">
    <property type="entry name" value="RNase_H_like"/>
    <property type="match status" value="1"/>
</dbReference>
<organism evidence="2 3">
    <name type="scientific">Dipteronia sinensis</name>
    <dbReference type="NCBI Taxonomy" id="43782"/>
    <lineage>
        <taxon>Eukaryota</taxon>
        <taxon>Viridiplantae</taxon>
        <taxon>Streptophyta</taxon>
        <taxon>Embryophyta</taxon>
        <taxon>Tracheophyta</taxon>
        <taxon>Spermatophyta</taxon>
        <taxon>Magnoliopsida</taxon>
        <taxon>eudicotyledons</taxon>
        <taxon>Gunneridae</taxon>
        <taxon>Pentapetalae</taxon>
        <taxon>rosids</taxon>
        <taxon>malvids</taxon>
        <taxon>Sapindales</taxon>
        <taxon>Sapindaceae</taxon>
        <taxon>Hippocastanoideae</taxon>
        <taxon>Acereae</taxon>
        <taxon>Dipteronia</taxon>
    </lineage>
</organism>
<reference evidence="2" key="1">
    <citation type="journal article" date="2023" name="Plant J.">
        <title>Genome sequences and population genomics provide insights into the demographic history, inbreeding, and mutation load of two 'living fossil' tree species of Dipteronia.</title>
        <authorList>
            <person name="Feng Y."/>
            <person name="Comes H.P."/>
            <person name="Chen J."/>
            <person name="Zhu S."/>
            <person name="Lu R."/>
            <person name="Zhang X."/>
            <person name="Li P."/>
            <person name="Qiu J."/>
            <person name="Olsen K.M."/>
            <person name="Qiu Y."/>
        </authorList>
    </citation>
    <scope>NUCLEOTIDE SEQUENCE</scope>
    <source>
        <strain evidence="2">NBL</strain>
    </source>
</reference>
<sequence length="151" mass="16425">MGTCWVLIFCINWIQPLQVALGPVLVGISYGILRCLLRLKPSFGGLVRIGSHLRTGVGLVIRDHCGTVVASSSQQVEAYFSPQIAEAVAILRCMIFAVDSGLVPAVIESDALGVVNFVNKVSYVPRKANFVAYALAKLILNLTEDLFWMET</sequence>
<dbReference type="PANTHER" id="PTHR47074:SF48">
    <property type="entry name" value="POLYNUCLEOTIDYL TRANSFERASE, RIBONUCLEASE H-LIKE SUPERFAMILY PROTEIN"/>
    <property type="match status" value="1"/>
</dbReference>
<dbReference type="EMBL" id="JANJYJ010000004">
    <property type="protein sequence ID" value="KAK3217634.1"/>
    <property type="molecule type" value="Genomic_DNA"/>
</dbReference>
<dbReference type="AlphaFoldDB" id="A0AAE0AHQ8"/>
<keyword evidence="3" id="KW-1185">Reference proteome</keyword>
<comment type="caution">
    <text evidence="2">The sequence shown here is derived from an EMBL/GenBank/DDBJ whole genome shotgun (WGS) entry which is preliminary data.</text>
</comment>
<dbReference type="Pfam" id="PF13456">
    <property type="entry name" value="RVT_3"/>
    <property type="match status" value="1"/>
</dbReference>
<feature type="domain" description="RNase H type-1" evidence="1">
    <location>
        <begin position="54"/>
        <end position="120"/>
    </location>
</feature>
<dbReference type="InterPro" id="IPR002156">
    <property type="entry name" value="RNaseH_domain"/>
</dbReference>
<proteinExistence type="predicted"/>
<dbReference type="Proteomes" id="UP001281410">
    <property type="component" value="Unassembled WGS sequence"/>
</dbReference>